<dbReference type="InterPro" id="IPR051678">
    <property type="entry name" value="AGP_Transferase"/>
</dbReference>
<comment type="caution">
    <text evidence="3">The sequence shown here is derived from an EMBL/GenBank/DDBJ whole genome shotgun (WGS) entry which is preliminary data.</text>
</comment>
<sequence length="329" mass="36753">MVRDLGRQAVESCQTVVWPTLPDKPRLEGTTIPDIGRHFYIYTPTTILKLGTEAGEAVMTALAHKILGNVVPNVSGLVQITDSPHEHGLLLDRQPGTPLVELWSTLSPMDQATVLKSLVDLLVRMRAPHADLDYYGRPNGQPYITPTEFGPDDTHSFCHTFQEWNASRVRALQNSVEETGIDETRVQELEQVQQETFQSETTLGNLPVLTHGDLSDRNILVDPSTLQVTGLLDWELANIAPAYFEYVAARLGGGHDPPWRKVLLEVLRQVLRIECDRAVGRTDTKQDLAVSRSEDLFVGSMAAWNSLVDVERFAQGYTDDCYWTFEEAA</sequence>
<protein>
    <recommendedName>
        <fullName evidence="1">Aminoglycoside phosphotransferase domain-containing protein</fullName>
    </recommendedName>
</protein>
<evidence type="ECO:0000313" key="5">
    <source>
        <dbReference type="Proteomes" id="UP000309076"/>
    </source>
</evidence>
<dbReference type="EMBL" id="QZAR01000012">
    <property type="protein sequence ID" value="THW95335.1"/>
    <property type="molecule type" value="Genomic_DNA"/>
</dbReference>
<evidence type="ECO:0000313" key="3">
    <source>
        <dbReference type="EMBL" id="THW95335.1"/>
    </source>
</evidence>
<dbReference type="AlphaFoldDB" id="A0A4S9BNW2"/>
<feature type="domain" description="Aminoglycoside phosphotransferase" evidence="1">
    <location>
        <begin position="74"/>
        <end position="250"/>
    </location>
</feature>
<reference evidence="4 5" key="1">
    <citation type="submission" date="2018-10" db="EMBL/GenBank/DDBJ databases">
        <title>Fifty Aureobasidium pullulans genomes reveal a recombining polyextremotolerant generalist.</title>
        <authorList>
            <person name="Gostincar C."/>
            <person name="Turk M."/>
            <person name="Zajc J."/>
            <person name="Gunde-Cimerman N."/>
        </authorList>
    </citation>
    <scope>NUCLEOTIDE SEQUENCE [LARGE SCALE GENOMIC DNA]</scope>
    <source>
        <strain evidence="3 4">EXF-10507</strain>
        <strain evidence="2 5">EXF-10796</strain>
    </source>
</reference>
<dbReference type="PANTHER" id="PTHR21310:SF15">
    <property type="entry name" value="AMINOGLYCOSIDE PHOSPHOTRANSFERASE DOMAIN-CONTAINING PROTEIN"/>
    <property type="match status" value="1"/>
</dbReference>
<dbReference type="Proteomes" id="UP000304928">
    <property type="component" value="Unassembled WGS sequence"/>
</dbReference>
<accession>A0A4S9BNW2</accession>
<dbReference type="Proteomes" id="UP000309076">
    <property type="component" value="Unassembled WGS sequence"/>
</dbReference>
<evidence type="ECO:0000313" key="4">
    <source>
        <dbReference type="Proteomes" id="UP000304928"/>
    </source>
</evidence>
<evidence type="ECO:0000259" key="1">
    <source>
        <dbReference type="Pfam" id="PF01636"/>
    </source>
</evidence>
<dbReference type="InterPro" id="IPR002575">
    <property type="entry name" value="Aminoglycoside_PTrfase"/>
</dbReference>
<dbReference type="EMBL" id="QZAM01000058">
    <property type="protein sequence ID" value="THW46426.1"/>
    <property type="molecule type" value="Genomic_DNA"/>
</dbReference>
<dbReference type="SUPFAM" id="SSF56112">
    <property type="entry name" value="Protein kinase-like (PK-like)"/>
    <property type="match status" value="1"/>
</dbReference>
<gene>
    <name evidence="3" type="ORF">D6D15_01427</name>
    <name evidence="2" type="ORF">D6D21_03877</name>
</gene>
<dbReference type="Pfam" id="PF01636">
    <property type="entry name" value="APH"/>
    <property type="match status" value="1"/>
</dbReference>
<dbReference type="PANTHER" id="PTHR21310">
    <property type="entry name" value="AMINOGLYCOSIDE PHOSPHOTRANSFERASE-RELATED-RELATED"/>
    <property type="match status" value="1"/>
</dbReference>
<dbReference type="Gene3D" id="3.90.1200.10">
    <property type="match status" value="1"/>
</dbReference>
<dbReference type="InterPro" id="IPR011009">
    <property type="entry name" value="Kinase-like_dom_sf"/>
</dbReference>
<organism evidence="3 4">
    <name type="scientific">Aureobasidium pullulans</name>
    <name type="common">Black yeast</name>
    <name type="synonym">Pullularia pullulans</name>
    <dbReference type="NCBI Taxonomy" id="5580"/>
    <lineage>
        <taxon>Eukaryota</taxon>
        <taxon>Fungi</taxon>
        <taxon>Dikarya</taxon>
        <taxon>Ascomycota</taxon>
        <taxon>Pezizomycotina</taxon>
        <taxon>Dothideomycetes</taxon>
        <taxon>Dothideomycetidae</taxon>
        <taxon>Dothideales</taxon>
        <taxon>Saccotheciaceae</taxon>
        <taxon>Aureobasidium</taxon>
    </lineage>
</organism>
<evidence type="ECO:0000313" key="2">
    <source>
        <dbReference type="EMBL" id="THW46426.1"/>
    </source>
</evidence>
<name>A0A4S9BNW2_AURPU</name>
<proteinExistence type="predicted"/>